<evidence type="ECO:0000256" key="4">
    <source>
        <dbReference type="ARBA" id="ARBA00022833"/>
    </source>
</evidence>
<protein>
    <recommendedName>
        <fullName evidence="8">Protein EARLY HEADING DATE 2</fullName>
    </recommendedName>
    <alternativeName>
        <fullName evidence="9">Protein RICE INDETERMINATE 1</fullName>
    </alternativeName>
</protein>
<dbReference type="Gene3D" id="3.30.160.60">
    <property type="entry name" value="Classic Zinc Finger"/>
    <property type="match status" value="2"/>
</dbReference>
<dbReference type="Pfam" id="PF22992">
    <property type="entry name" value="C2CH-4th_BIRD-IDD"/>
    <property type="match status" value="1"/>
</dbReference>
<dbReference type="PROSITE" id="PS50157">
    <property type="entry name" value="ZINC_FINGER_C2H2_2"/>
    <property type="match status" value="1"/>
</dbReference>
<evidence type="ECO:0000256" key="8">
    <source>
        <dbReference type="ARBA" id="ARBA00072973"/>
    </source>
</evidence>
<dbReference type="PANTHER" id="PTHR10593:SF214">
    <property type="entry name" value="PROTEIN INDETERMINATE-DOMAIN 5, CHLOROPLASTIC"/>
    <property type="match status" value="1"/>
</dbReference>
<dbReference type="PANTHER" id="PTHR10593">
    <property type="entry name" value="SERINE/THREONINE-PROTEIN KINASE RIO"/>
    <property type="match status" value="1"/>
</dbReference>
<dbReference type="EMBL" id="HG996475">
    <property type="protein sequence ID" value="CAG1864672.1"/>
    <property type="molecule type" value="Genomic_DNA"/>
</dbReference>
<dbReference type="InterPro" id="IPR055186">
    <property type="entry name" value="C2H2-2nd_BIRD-IDD"/>
</dbReference>
<dbReference type="InterPro" id="IPR031140">
    <property type="entry name" value="IDD1-16"/>
</dbReference>
<dbReference type="InterPro" id="IPR055185">
    <property type="entry name" value="C2CH-4th_BIRD-IDD"/>
</dbReference>
<evidence type="ECO:0000256" key="10">
    <source>
        <dbReference type="PROSITE-ProRule" id="PRU00042"/>
    </source>
</evidence>
<evidence type="ECO:0000256" key="5">
    <source>
        <dbReference type="ARBA" id="ARBA00023015"/>
    </source>
</evidence>
<name>A0A8D7FSY8_MUSAM</name>
<keyword evidence="6" id="KW-0804">Transcription</keyword>
<comment type="function">
    <text evidence="7">Transcription activator that acts as a flowering master switch in both long and short days, independently of the circadian clock. Promotes flowering upstream of HD1 by up-regulating FTL1, FTL4, FTL5, FTL6, EHD1, HD3A and RFT1. Seems to repress FTL11 expression. May recognize the consensus motif 5'-TTTGTCGTAAT-3' in target gene promoters.</text>
</comment>
<dbReference type="InterPro" id="IPR055187">
    <property type="entry name" value="C2CH-3rd_BIRD-IDD"/>
</dbReference>
<feature type="domain" description="C2H2-type" evidence="12">
    <location>
        <begin position="85"/>
        <end position="107"/>
    </location>
</feature>
<evidence type="ECO:0000256" key="1">
    <source>
        <dbReference type="ARBA" id="ARBA00022723"/>
    </source>
</evidence>
<feature type="region of interest" description="Disordered" evidence="11">
    <location>
        <begin position="424"/>
        <end position="453"/>
    </location>
</feature>
<evidence type="ECO:0000256" key="3">
    <source>
        <dbReference type="ARBA" id="ARBA00022771"/>
    </source>
</evidence>
<evidence type="ECO:0000256" key="7">
    <source>
        <dbReference type="ARBA" id="ARBA00059785"/>
    </source>
</evidence>
<feature type="compositionally biased region" description="Basic and acidic residues" evidence="11">
    <location>
        <begin position="14"/>
        <end position="24"/>
    </location>
</feature>
<evidence type="ECO:0000256" key="9">
    <source>
        <dbReference type="ARBA" id="ARBA00083437"/>
    </source>
</evidence>
<feature type="region of interest" description="Disordered" evidence="11">
    <location>
        <begin position="515"/>
        <end position="536"/>
    </location>
</feature>
<dbReference type="Pfam" id="PF22995">
    <property type="entry name" value="C2CH-3rd_BIRD-IDD"/>
    <property type="match status" value="1"/>
</dbReference>
<keyword evidence="2" id="KW-0677">Repeat</keyword>
<dbReference type="SMART" id="SM00355">
    <property type="entry name" value="ZnF_C2H2"/>
    <property type="match status" value="2"/>
</dbReference>
<keyword evidence="3 10" id="KW-0863">Zinc-finger</keyword>
<gene>
    <name evidence="13" type="ORF">GSMUA_09560.1</name>
</gene>
<evidence type="ECO:0000259" key="12">
    <source>
        <dbReference type="PROSITE" id="PS50157"/>
    </source>
</evidence>
<dbReference type="Pfam" id="PF12874">
    <property type="entry name" value="zf-met"/>
    <property type="match status" value="1"/>
</dbReference>
<keyword evidence="4" id="KW-0862">Zinc</keyword>
<dbReference type="PROSITE" id="PS00028">
    <property type="entry name" value="ZINC_FINGER_C2H2_1"/>
    <property type="match status" value="1"/>
</dbReference>
<keyword evidence="1" id="KW-0479">Metal-binding</keyword>
<evidence type="ECO:0000256" key="6">
    <source>
        <dbReference type="ARBA" id="ARBA00023163"/>
    </source>
</evidence>
<keyword evidence="5" id="KW-0805">Transcription regulation</keyword>
<feature type="region of interest" description="Disordered" evidence="11">
    <location>
        <begin position="1"/>
        <end position="55"/>
    </location>
</feature>
<dbReference type="Pfam" id="PF22996">
    <property type="entry name" value="C2H2-2nd_BIRD-IDD"/>
    <property type="match status" value="1"/>
</dbReference>
<dbReference type="GO" id="GO:0006355">
    <property type="term" value="P:regulation of DNA-templated transcription"/>
    <property type="evidence" value="ECO:0007669"/>
    <property type="project" value="UniProtKB-ARBA"/>
</dbReference>
<dbReference type="AlphaFoldDB" id="A0A8D7FSY8"/>
<accession>A0A8D7FSY8</accession>
<dbReference type="FunFam" id="3.30.160.60:FF:000131">
    <property type="entry name" value="protein indeterminate-domain 5, chloroplastic-like"/>
    <property type="match status" value="1"/>
</dbReference>
<proteinExistence type="predicted"/>
<dbReference type="FunFam" id="3.30.160.60:FF:000554">
    <property type="entry name" value="protein indeterminate-domain 12-like"/>
    <property type="match status" value="1"/>
</dbReference>
<evidence type="ECO:0000313" key="13">
    <source>
        <dbReference type="EMBL" id="CAG1864672.1"/>
    </source>
</evidence>
<dbReference type="GO" id="GO:0008270">
    <property type="term" value="F:zinc ion binding"/>
    <property type="evidence" value="ECO:0007669"/>
    <property type="project" value="UniProtKB-KW"/>
</dbReference>
<sequence length="536" mass="58588">MASASSSSSPLLGIKDEELQHEQKQQQQSSSATLPATLKKKRNQPGNPSKLNNGIHDRIHMSAAADPEVEVIALSPETLLATNRFVCEVCNKGFQREQNLQLHRRGHNLPWKLRLRSGEEEGRRRRRVYLCPEPTCAHHHPSRALGDLTGVKKHFCRKHGEKRWKCNKCSKRYAVRSDLKAHSKTCGNCEYRCECGTLFSRRDSFITHRAFCDALAQESSRLPAAGLDLHGNNTMALSVSQMNARLTSLRDQGGCGTPVEHLVTAAHPSLFRPPQLPPPAAFYLGNGSNQGFDEEHQPDLSLLRGKRFDGLMQLPDPQGNTMAAADLFNLSFFSTSSRSTSSIRNSNNGGDQYNQMLLASDFSDANGRSELTSLFSGNLVSDHVAGGLTSLYNQNESNLLPRMSATALLQKAAQMGSMTNIGHSLLRGFGNSSSSSPRPPNTGGGNSGDGLQARTENETHLRNLMNSLANGRTGLIGGPQQETREFGSDAKLNLWGTDQLTRDFLGVGGMVMRSISGGTSRQEQNHGIDMSESNPR</sequence>
<dbReference type="SUPFAM" id="SSF57667">
    <property type="entry name" value="beta-beta-alpha zinc fingers"/>
    <property type="match status" value="1"/>
</dbReference>
<evidence type="ECO:0000256" key="11">
    <source>
        <dbReference type="SAM" id="MobiDB-lite"/>
    </source>
</evidence>
<reference evidence="13" key="1">
    <citation type="submission" date="2021-03" db="EMBL/GenBank/DDBJ databases">
        <authorList>
            <consortium name="Genoscope - CEA"/>
            <person name="William W."/>
        </authorList>
    </citation>
    <scope>NUCLEOTIDE SEQUENCE</scope>
    <source>
        <strain evidence="13">Doubled-haploid Pahang</strain>
    </source>
</reference>
<dbReference type="InterPro" id="IPR013087">
    <property type="entry name" value="Znf_C2H2_type"/>
</dbReference>
<dbReference type="InterPro" id="IPR036236">
    <property type="entry name" value="Znf_C2H2_sf"/>
</dbReference>
<evidence type="ECO:0000256" key="2">
    <source>
        <dbReference type="ARBA" id="ARBA00022737"/>
    </source>
</evidence>
<organism evidence="13">
    <name type="scientific">Musa acuminata subsp. malaccensis</name>
    <name type="common">Wild banana</name>
    <name type="synonym">Musa malaccensis</name>
    <dbReference type="NCBI Taxonomy" id="214687"/>
    <lineage>
        <taxon>Eukaryota</taxon>
        <taxon>Viridiplantae</taxon>
        <taxon>Streptophyta</taxon>
        <taxon>Embryophyta</taxon>
        <taxon>Tracheophyta</taxon>
        <taxon>Spermatophyta</taxon>
        <taxon>Magnoliopsida</taxon>
        <taxon>Liliopsida</taxon>
        <taxon>Zingiberales</taxon>
        <taxon>Musaceae</taxon>
        <taxon>Musa</taxon>
    </lineage>
</organism>